<dbReference type="GO" id="GO:0000270">
    <property type="term" value="P:peptidoglycan metabolic process"/>
    <property type="evidence" value="ECO:0007669"/>
    <property type="project" value="UniProtKB-UniRule"/>
</dbReference>
<evidence type="ECO:0000256" key="4">
    <source>
        <dbReference type="RuleBase" id="RU003495"/>
    </source>
</evidence>
<dbReference type="EC" id="4.2.2.-" evidence="3"/>
<comment type="similarity">
    <text evidence="3 4">Belongs to the RlpA family.</text>
</comment>
<dbReference type="EMBL" id="DSAC01000053">
    <property type="protein sequence ID" value="HHO73908.1"/>
    <property type="molecule type" value="Genomic_DNA"/>
</dbReference>
<evidence type="ECO:0000259" key="5">
    <source>
        <dbReference type="Pfam" id="PF03330"/>
    </source>
</evidence>
<accession>A0A7C5WYD0</accession>
<dbReference type="InterPro" id="IPR034718">
    <property type="entry name" value="RlpA"/>
</dbReference>
<keyword evidence="2 3" id="KW-0961">Cell wall biogenesis/degradation</keyword>
<organism evidence="6">
    <name type="scientific">Thermocrinis ruber</name>
    <dbReference type="NCBI Taxonomy" id="75906"/>
    <lineage>
        <taxon>Bacteria</taxon>
        <taxon>Pseudomonadati</taxon>
        <taxon>Aquificota</taxon>
        <taxon>Aquificia</taxon>
        <taxon>Aquificales</taxon>
        <taxon>Aquificaceae</taxon>
        <taxon>Thermocrinis</taxon>
    </lineage>
</organism>
<sequence>MRRWFIVLCLALGFSYAQECKVLEGYASWYGEKFHGKKASSGERFDEFKYTAASKHFGMHTYLLVRNLENGKEVVVRVNDRGPHKKGRIIDLSKSAAEKLGMLKKGVAKVQVMPLHCVAKDDQEEAIADLIKTD</sequence>
<dbReference type="InterPro" id="IPR036908">
    <property type="entry name" value="RlpA-like_sf"/>
</dbReference>
<gene>
    <name evidence="3" type="primary">rlpA</name>
    <name evidence="6" type="ORF">ENN04_04635</name>
</gene>
<name>A0A7C5WYD0_9AQUI</name>
<dbReference type="AlphaFoldDB" id="A0A7C5WYD0"/>
<evidence type="ECO:0000256" key="1">
    <source>
        <dbReference type="ARBA" id="ARBA00023239"/>
    </source>
</evidence>
<feature type="domain" description="RlpA-like protein double-psi beta-barrel" evidence="5">
    <location>
        <begin position="24"/>
        <end position="112"/>
    </location>
</feature>
<comment type="function">
    <text evidence="3">Lytic transglycosylase with a strong preference for naked glycan strands that lack stem peptides.</text>
</comment>
<proteinExistence type="inferred from homology"/>
<evidence type="ECO:0000256" key="3">
    <source>
        <dbReference type="HAMAP-Rule" id="MF_02071"/>
    </source>
</evidence>
<evidence type="ECO:0000313" key="6">
    <source>
        <dbReference type="EMBL" id="HHO73908.1"/>
    </source>
</evidence>
<dbReference type="Gene3D" id="2.40.40.10">
    <property type="entry name" value="RlpA-like domain"/>
    <property type="match status" value="1"/>
</dbReference>
<dbReference type="PANTHER" id="PTHR34183:SF1">
    <property type="entry name" value="ENDOLYTIC PEPTIDOGLYCAN TRANSGLYCOSYLASE RLPA"/>
    <property type="match status" value="1"/>
</dbReference>
<evidence type="ECO:0000256" key="2">
    <source>
        <dbReference type="ARBA" id="ARBA00023316"/>
    </source>
</evidence>
<dbReference type="HAMAP" id="MF_02071">
    <property type="entry name" value="RlpA"/>
    <property type="match status" value="1"/>
</dbReference>
<dbReference type="CDD" id="cd22268">
    <property type="entry name" value="DPBB_RlpA-like"/>
    <property type="match status" value="1"/>
</dbReference>
<dbReference type="InterPro" id="IPR009009">
    <property type="entry name" value="RlpA-like_DPBB"/>
</dbReference>
<comment type="caution">
    <text evidence="6">The sequence shown here is derived from an EMBL/GenBank/DDBJ whole genome shotgun (WGS) entry which is preliminary data.</text>
</comment>
<dbReference type="GO" id="GO:0008932">
    <property type="term" value="F:lytic endotransglycosylase activity"/>
    <property type="evidence" value="ECO:0007669"/>
    <property type="project" value="UniProtKB-UniRule"/>
</dbReference>
<dbReference type="Pfam" id="PF03330">
    <property type="entry name" value="DPBB_1"/>
    <property type="match status" value="1"/>
</dbReference>
<protein>
    <recommendedName>
        <fullName evidence="3">Probable endolytic peptidoglycan transglycosylase RlpA</fullName>
        <ecNumber evidence="3">4.2.2.-</ecNumber>
    </recommendedName>
</protein>
<dbReference type="GO" id="GO:0071555">
    <property type="term" value="P:cell wall organization"/>
    <property type="evidence" value="ECO:0007669"/>
    <property type="project" value="UniProtKB-KW"/>
</dbReference>
<dbReference type="PANTHER" id="PTHR34183">
    <property type="entry name" value="ENDOLYTIC PEPTIDOGLYCAN TRANSGLYCOSYLASE RLPA"/>
    <property type="match status" value="1"/>
</dbReference>
<reference evidence="6" key="1">
    <citation type="journal article" date="2020" name="mSystems">
        <title>Genome- and Community-Level Interaction Insights into Carbon Utilization and Element Cycling Functions of Hydrothermarchaeota in Hydrothermal Sediment.</title>
        <authorList>
            <person name="Zhou Z."/>
            <person name="Liu Y."/>
            <person name="Xu W."/>
            <person name="Pan J."/>
            <person name="Luo Z.H."/>
            <person name="Li M."/>
        </authorList>
    </citation>
    <scope>NUCLEOTIDE SEQUENCE [LARGE SCALE GENOMIC DNA]</scope>
    <source>
        <strain evidence="6">SpSt-114</strain>
    </source>
</reference>
<keyword evidence="1 3" id="KW-0456">Lyase</keyword>
<dbReference type="InterPro" id="IPR012997">
    <property type="entry name" value="RplA"/>
</dbReference>
<dbReference type="NCBIfam" id="TIGR00413">
    <property type="entry name" value="rlpA"/>
    <property type="match status" value="1"/>
</dbReference>
<dbReference type="SUPFAM" id="SSF50685">
    <property type="entry name" value="Barwin-like endoglucanases"/>
    <property type="match status" value="1"/>
</dbReference>